<dbReference type="PANTHER" id="PTHR34979">
    <property type="entry name" value="INNER MEMBRANE PROTEIN YGAZ"/>
    <property type="match status" value="1"/>
</dbReference>
<feature type="transmembrane region" description="Helical" evidence="8">
    <location>
        <begin position="154"/>
        <end position="174"/>
    </location>
</feature>
<dbReference type="EMBL" id="AZFW01000016">
    <property type="protein sequence ID" value="KRM29258.1"/>
    <property type="molecule type" value="Genomic_DNA"/>
</dbReference>
<dbReference type="eggNOG" id="COG1296">
    <property type="taxonomic scope" value="Bacteria"/>
</dbReference>
<sequence length="251" mass="26539">MPADFATLGKKQGAGGSVDDELTWRSGFKDVLPTVFGYIGIGLAFGIIAKTSRFSVLAAVLMSLIVYGGSAQFVMVSMLAVHSPLGAVVLSSALINARMGLMSMTVAPLLQRESLFQNITAGSLLTDETFALTMNKLNHAGRTLHSSWLHAANLAAYLVWALATLVGAMAGQLIPDPDVLGLDFAVVAMFIGLLYLQVITDRTHPLVKQVGIAVFVAVLMVILMRFMAGNLAILAATVLGCLFGMAVSRHD</sequence>
<dbReference type="Pfam" id="PF03591">
    <property type="entry name" value="AzlC"/>
    <property type="match status" value="1"/>
</dbReference>
<evidence type="ECO:0000256" key="3">
    <source>
        <dbReference type="ARBA" id="ARBA00022448"/>
    </source>
</evidence>
<keyword evidence="3" id="KW-0813">Transport</keyword>
<evidence type="ECO:0000256" key="6">
    <source>
        <dbReference type="ARBA" id="ARBA00022989"/>
    </source>
</evidence>
<keyword evidence="7 8" id="KW-0472">Membrane</keyword>
<comment type="similarity">
    <text evidence="2">Belongs to the AzlC family.</text>
</comment>
<keyword evidence="4" id="KW-1003">Cell membrane</keyword>
<evidence type="ECO:0000313" key="9">
    <source>
        <dbReference type="EMBL" id="KRM29258.1"/>
    </source>
</evidence>
<dbReference type="PATRIC" id="fig|1122147.4.peg.864"/>
<feature type="transmembrane region" description="Helical" evidence="8">
    <location>
        <begin position="230"/>
        <end position="248"/>
    </location>
</feature>
<comment type="caution">
    <text evidence="9">The sequence shown here is derived from an EMBL/GenBank/DDBJ whole genome shotgun (WGS) entry which is preliminary data.</text>
</comment>
<evidence type="ECO:0000256" key="2">
    <source>
        <dbReference type="ARBA" id="ARBA00010735"/>
    </source>
</evidence>
<dbReference type="PANTHER" id="PTHR34979:SF1">
    <property type="entry name" value="INNER MEMBRANE PROTEIN YGAZ"/>
    <property type="match status" value="1"/>
</dbReference>
<dbReference type="InterPro" id="IPR011606">
    <property type="entry name" value="Brnchd-chn_aa_trnsp_permease"/>
</dbReference>
<dbReference type="Proteomes" id="UP000050949">
    <property type="component" value="Unassembled WGS sequence"/>
</dbReference>
<evidence type="ECO:0000256" key="1">
    <source>
        <dbReference type="ARBA" id="ARBA00004651"/>
    </source>
</evidence>
<evidence type="ECO:0000313" key="10">
    <source>
        <dbReference type="Proteomes" id="UP000050949"/>
    </source>
</evidence>
<feature type="transmembrane region" description="Helical" evidence="8">
    <location>
        <begin position="180"/>
        <end position="199"/>
    </location>
</feature>
<dbReference type="GO" id="GO:1903785">
    <property type="term" value="P:L-valine transmembrane transport"/>
    <property type="evidence" value="ECO:0007669"/>
    <property type="project" value="TreeGrafter"/>
</dbReference>
<protein>
    <submittedName>
        <fullName evidence="9">Amino acid transport protein</fullName>
    </submittedName>
</protein>
<accession>A0A0R1XGG7</accession>
<feature type="transmembrane region" description="Helical" evidence="8">
    <location>
        <begin position="206"/>
        <end position="224"/>
    </location>
</feature>
<evidence type="ECO:0000256" key="4">
    <source>
        <dbReference type="ARBA" id="ARBA00022475"/>
    </source>
</evidence>
<keyword evidence="5 8" id="KW-0812">Transmembrane</keyword>
<feature type="transmembrane region" description="Helical" evidence="8">
    <location>
        <begin position="31"/>
        <end position="49"/>
    </location>
</feature>
<feature type="transmembrane region" description="Helical" evidence="8">
    <location>
        <begin position="87"/>
        <end position="110"/>
    </location>
</feature>
<evidence type="ECO:0000256" key="7">
    <source>
        <dbReference type="ARBA" id="ARBA00023136"/>
    </source>
</evidence>
<evidence type="ECO:0000256" key="8">
    <source>
        <dbReference type="SAM" id="Phobius"/>
    </source>
</evidence>
<dbReference type="AlphaFoldDB" id="A0A0R1XGG7"/>
<evidence type="ECO:0000256" key="5">
    <source>
        <dbReference type="ARBA" id="ARBA00022692"/>
    </source>
</evidence>
<organism evidence="9 10">
    <name type="scientific">Schleiferilactobacillus harbinensis DSM 16991</name>
    <dbReference type="NCBI Taxonomy" id="1122147"/>
    <lineage>
        <taxon>Bacteria</taxon>
        <taxon>Bacillati</taxon>
        <taxon>Bacillota</taxon>
        <taxon>Bacilli</taxon>
        <taxon>Lactobacillales</taxon>
        <taxon>Lactobacillaceae</taxon>
        <taxon>Schleiferilactobacillus</taxon>
    </lineage>
</organism>
<name>A0A0R1XGG7_9LACO</name>
<gene>
    <name evidence="9" type="ORF">FC91_GL000835</name>
</gene>
<keyword evidence="6 8" id="KW-1133">Transmembrane helix</keyword>
<reference evidence="9 10" key="1">
    <citation type="journal article" date="2015" name="Genome Announc.">
        <title>Expanding the biotechnology potential of lactobacilli through comparative genomics of 213 strains and associated genera.</title>
        <authorList>
            <person name="Sun Z."/>
            <person name="Harris H.M."/>
            <person name="McCann A."/>
            <person name="Guo C."/>
            <person name="Argimon S."/>
            <person name="Zhang W."/>
            <person name="Yang X."/>
            <person name="Jeffery I.B."/>
            <person name="Cooney J.C."/>
            <person name="Kagawa T.F."/>
            <person name="Liu W."/>
            <person name="Song Y."/>
            <person name="Salvetti E."/>
            <person name="Wrobel A."/>
            <person name="Rasinkangas P."/>
            <person name="Parkhill J."/>
            <person name="Rea M.C."/>
            <person name="O'Sullivan O."/>
            <person name="Ritari J."/>
            <person name="Douillard F.P."/>
            <person name="Paul Ross R."/>
            <person name="Yang R."/>
            <person name="Briner A.E."/>
            <person name="Felis G.E."/>
            <person name="de Vos W.M."/>
            <person name="Barrangou R."/>
            <person name="Klaenhammer T.R."/>
            <person name="Caufield P.W."/>
            <person name="Cui Y."/>
            <person name="Zhang H."/>
            <person name="O'Toole P.W."/>
        </authorList>
    </citation>
    <scope>NUCLEOTIDE SEQUENCE [LARGE SCALE GENOMIC DNA]</scope>
    <source>
        <strain evidence="9 10">DSM 16991</strain>
    </source>
</reference>
<feature type="transmembrane region" description="Helical" evidence="8">
    <location>
        <begin position="56"/>
        <end position="81"/>
    </location>
</feature>
<dbReference type="GO" id="GO:0005886">
    <property type="term" value="C:plasma membrane"/>
    <property type="evidence" value="ECO:0007669"/>
    <property type="project" value="UniProtKB-SubCell"/>
</dbReference>
<comment type="subcellular location">
    <subcellularLocation>
        <location evidence="1">Cell membrane</location>
        <topology evidence="1">Multi-pass membrane protein</topology>
    </subcellularLocation>
</comment>
<proteinExistence type="inferred from homology"/>